<organism evidence="2 3">
    <name type="scientific">Pyronema omphalodes (strain CBS 100304)</name>
    <name type="common">Pyronema confluens</name>
    <dbReference type="NCBI Taxonomy" id="1076935"/>
    <lineage>
        <taxon>Eukaryota</taxon>
        <taxon>Fungi</taxon>
        <taxon>Dikarya</taxon>
        <taxon>Ascomycota</taxon>
        <taxon>Pezizomycotina</taxon>
        <taxon>Pezizomycetes</taxon>
        <taxon>Pezizales</taxon>
        <taxon>Pyronemataceae</taxon>
        <taxon>Pyronema</taxon>
    </lineage>
</organism>
<protein>
    <recommendedName>
        <fullName evidence="4">AA1-like domain-containing protein</fullName>
    </recommendedName>
</protein>
<keyword evidence="1" id="KW-0732">Signal</keyword>
<name>U4LNH1_PYROM</name>
<proteinExistence type="predicted"/>
<feature type="signal peptide" evidence="1">
    <location>
        <begin position="1"/>
        <end position="16"/>
    </location>
</feature>
<reference evidence="2 3" key="1">
    <citation type="journal article" date="2013" name="PLoS Genet.">
        <title>The genome and development-dependent transcriptomes of Pyronema confluens: a window into fungal evolution.</title>
        <authorList>
            <person name="Traeger S."/>
            <person name="Altegoer F."/>
            <person name="Freitag M."/>
            <person name="Gabaldon T."/>
            <person name="Kempken F."/>
            <person name="Kumar A."/>
            <person name="Marcet-Houben M."/>
            <person name="Poggeler S."/>
            <person name="Stajich J.E."/>
            <person name="Nowrousian M."/>
        </authorList>
    </citation>
    <scope>NUCLEOTIDE SEQUENCE [LARGE SCALE GENOMIC DNA]</scope>
    <source>
        <strain evidence="3">CBS 100304</strain>
        <tissue evidence="2">Vegetative mycelium</tissue>
    </source>
</reference>
<dbReference type="EMBL" id="HF935497">
    <property type="protein sequence ID" value="CCX30870.1"/>
    <property type="molecule type" value="Genomic_DNA"/>
</dbReference>
<evidence type="ECO:0000313" key="3">
    <source>
        <dbReference type="Proteomes" id="UP000018144"/>
    </source>
</evidence>
<evidence type="ECO:0000256" key="1">
    <source>
        <dbReference type="SAM" id="SignalP"/>
    </source>
</evidence>
<dbReference type="AlphaFoldDB" id="U4LNH1"/>
<dbReference type="Proteomes" id="UP000018144">
    <property type="component" value="Unassembled WGS sequence"/>
</dbReference>
<feature type="chain" id="PRO_5004652506" description="AA1-like domain-containing protein" evidence="1">
    <location>
        <begin position="17"/>
        <end position="124"/>
    </location>
</feature>
<evidence type="ECO:0008006" key="4">
    <source>
        <dbReference type="Google" id="ProtNLM"/>
    </source>
</evidence>
<sequence>MRPSSLLIALAPTALASYCYPTGSATDINSILSYYDLFCDMAVRWSPIAPGKSEFFAFQVTTTTGQSKSLLFTQHNKSTKPWYMAKAPCLSDINYIKRTCVTNGYTRGGVVDLAPGTLTVDIAE</sequence>
<evidence type="ECO:0000313" key="2">
    <source>
        <dbReference type="EMBL" id="CCX30870.1"/>
    </source>
</evidence>
<keyword evidence="3" id="KW-1185">Reference proteome</keyword>
<accession>U4LNH1</accession>
<gene>
    <name evidence="2" type="ORF">PCON_09471</name>
</gene>